<feature type="chain" id="PRO_5035752300" evidence="8">
    <location>
        <begin position="22"/>
        <end position="1054"/>
    </location>
</feature>
<keyword evidence="4 7" id="KW-0812">Transmembrane</keyword>
<dbReference type="SUPFAM" id="SSF56935">
    <property type="entry name" value="Porins"/>
    <property type="match status" value="1"/>
</dbReference>
<comment type="similarity">
    <text evidence="7">Belongs to the TonB-dependent receptor family.</text>
</comment>
<dbReference type="InterPro" id="IPR023996">
    <property type="entry name" value="TonB-dep_OMP_SusC/RagA"/>
</dbReference>
<dbReference type="InterPro" id="IPR037066">
    <property type="entry name" value="Plug_dom_sf"/>
</dbReference>
<dbReference type="NCBIfam" id="TIGR04056">
    <property type="entry name" value="OMP_RagA_SusC"/>
    <property type="match status" value="1"/>
</dbReference>
<keyword evidence="6 7" id="KW-0998">Cell outer membrane</keyword>
<keyword evidence="11" id="KW-1185">Reference proteome</keyword>
<evidence type="ECO:0000256" key="6">
    <source>
        <dbReference type="ARBA" id="ARBA00023237"/>
    </source>
</evidence>
<feature type="domain" description="TonB-dependent receptor plug" evidence="9">
    <location>
        <begin position="116"/>
        <end position="249"/>
    </location>
</feature>
<comment type="caution">
    <text evidence="10">The sequence shown here is derived from an EMBL/GenBank/DDBJ whole genome shotgun (WGS) entry which is preliminary data.</text>
</comment>
<evidence type="ECO:0000256" key="2">
    <source>
        <dbReference type="ARBA" id="ARBA00022448"/>
    </source>
</evidence>
<organism evidence="10 11">
    <name type="scientific">Rhinopithecimicrobium faecis</name>
    <dbReference type="NCBI Taxonomy" id="2820698"/>
    <lineage>
        <taxon>Bacteria</taxon>
        <taxon>Pseudomonadati</taxon>
        <taxon>Bacteroidota</taxon>
        <taxon>Sphingobacteriia</taxon>
        <taxon>Sphingobacteriales</taxon>
        <taxon>Sphingobacteriaceae</taxon>
        <taxon>Rhinopithecimicrobium</taxon>
    </lineage>
</organism>
<name>A0A8T4H7B0_9SPHI</name>
<evidence type="ECO:0000256" key="7">
    <source>
        <dbReference type="PROSITE-ProRule" id="PRU01360"/>
    </source>
</evidence>
<protein>
    <submittedName>
        <fullName evidence="10">SusC/RagA family TonB-linked outer membrane protein</fullName>
    </submittedName>
</protein>
<evidence type="ECO:0000256" key="8">
    <source>
        <dbReference type="SAM" id="SignalP"/>
    </source>
</evidence>
<feature type="signal peptide" evidence="8">
    <location>
        <begin position="1"/>
        <end position="21"/>
    </location>
</feature>
<keyword evidence="3 7" id="KW-1134">Transmembrane beta strand</keyword>
<dbReference type="InterPro" id="IPR036942">
    <property type="entry name" value="Beta-barrel_TonB_sf"/>
</dbReference>
<keyword evidence="5 7" id="KW-0472">Membrane</keyword>
<evidence type="ECO:0000256" key="4">
    <source>
        <dbReference type="ARBA" id="ARBA00022692"/>
    </source>
</evidence>
<comment type="subcellular location">
    <subcellularLocation>
        <location evidence="1 7">Cell outer membrane</location>
        <topology evidence="1 7">Multi-pass membrane protein</topology>
    </subcellularLocation>
</comment>
<evidence type="ECO:0000313" key="10">
    <source>
        <dbReference type="EMBL" id="MBP3943000.1"/>
    </source>
</evidence>
<dbReference type="InterPro" id="IPR039426">
    <property type="entry name" value="TonB-dep_rcpt-like"/>
</dbReference>
<evidence type="ECO:0000256" key="1">
    <source>
        <dbReference type="ARBA" id="ARBA00004571"/>
    </source>
</evidence>
<dbReference type="Proteomes" id="UP000679691">
    <property type="component" value="Unassembled WGS sequence"/>
</dbReference>
<dbReference type="NCBIfam" id="TIGR04057">
    <property type="entry name" value="SusC_RagA_signa"/>
    <property type="match status" value="1"/>
</dbReference>
<dbReference type="GO" id="GO:0009279">
    <property type="term" value="C:cell outer membrane"/>
    <property type="evidence" value="ECO:0007669"/>
    <property type="project" value="UniProtKB-SubCell"/>
</dbReference>
<reference evidence="10" key="1">
    <citation type="submission" date="2021-03" db="EMBL/GenBank/DDBJ databases">
        <authorList>
            <person name="Lu T."/>
            <person name="Wang Q."/>
            <person name="Han X."/>
        </authorList>
    </citation>
    <scope>NUCLEOTIDE SEQUENCE</scope>
    <source>
        <strain evidence="10">WQ 2009</strain>
    </source>
</reference>
<dbReference type="EMBL" id="JAGKSB010000005">
    <property type="protein sequence ID" value="MBP3943000.1"/>
    <property type="molecule type" value="Genomic_DNA"/>
</dbReference>
<dbReference type="Pfam" id="PF07715">
    <property type="entry name" value="Plug"/>
    <property type="match status" value="1"/>
</dbReference>
<evidence type="ECO:0000313" key="11">
    <source>
        <dbReference type="Proteomes" id="UP000679691"/>
    </source>
</evidence>
<dbReference type="Gene3D" id="2.170.130.10">
    <property type="entry name" value="TonB-dependent receptor, plug domain"/>
    <property type="match status" value="1"/>
</dbReference>
<dbReference type="PROSITE" id="PS52016">
    <property type="entry name" value="TONB_DEPENDENT_REC_3"/>
    <property type="match status" value="1"/>
</dbReference>
<gene>
    <name evidence="10" type="ORF">J5U18_05385</name>
</gene>
<sequence>MKHIYTIILLLTVGFTSTLHAQMKTYTGTVKSQNNAPAEGVTIINETTKKTLGTTDRAGHFSIQAAANQVLIFKHVSLNQTTYKLSASTAPFMVVMNSNARNLDEAVVVGYQTRKKETLTGSVVTISGKDIQDIPASNFVDLLQGKVAGLNIQQNTGSPGMRGTMAIRGISNVNISGSGDNAFLTPTSPLFVIDGVPIDDNTGYEYGFQTAGPGISPISMIPTEDIQDIQVLKDAQATALYGSRGAYGVILVTTKRGNSKVPIVQYTSQFFVNTVPKLRPVIGGKGERLIRIQQILQNDSTAWAAIQRINNSPLLADSLNAYYNNSTDWQNIFYRTTINHSQNVNISGGDQAFNYKVNGGIFDEKGIIENTGFSRYSLQMNMQYMPNPKFKMLANINTTLARNSSGSGNALTQSGVGTAANTSSLLPAPSIFSASNTALSALQVSDDNKTANVVTQVELQYEPITGLRGTTTLSYNYLEANKDRFTPSMLNANNSEIYSFNDHRNKLYNRNMLSFTRSFKEKHNLLVYGFSEMEINDYKADVMQFTGTPSDQITSGLSYNSLYSKGGTLNNLSNYRSLGFAGIANYNYASKYVAEFTYRVDGTSTTGSLNPWSYNPSASIRWNFYKENWFENIDWLSFGGLRASWGKNIVPTGSIYSVYGKYVADARRYNNQPTVSLDMNTIPNIALIPQSSTQFNVALEFGLFNNMINVTYENYYKQTDQILREKKIANINAFGNVNTNETSLVNKGHEFQINYRPRMASKDWELSFNFNGAINKDVMAALPDGVRQLIDKDASVYNLSILRRLGINSLSNVLLNFEGVYKTDDEVPVNPLTGLRYRTGGAFGEGRFFRAGDPIWTDLNGDYILDENDYVIVGNSQPRVTGGFGTYTKYKNWTLQTNFSYTVKRDILNTALADRFRNYSNPAGVVAADKNPGALVPISEYDIFTSLGQDAKYPNPFDFTRNGLIDPFRYDQTLFQEDGSYLKFNSATIGYNFDRNWTKQIGITSLRMYLSAYNIYTFSKYSGPDPELVSGLGRDSSNGYPNRRSYTFGLNVQF</sequence>
<dbReference type="AlphaFoldDB" id="A0A8T4H7B0"/>
<keyword evidence="8" id="KW-0732">Signal</keyword>
<dbReference type="InterPro" id="IPR008969">
    <property type="entry name" value="CarboxyPept-like_regulatory"/>
</dbReference>
<keyword evidence="2 7" id="KW-0813">Transport</keyword>
<evidence type="ECO:0000256" key="5">
    <source>
        <dbReference type="ARBA" id="ARBA00023136"/>
    </source>
</evidence>
<accession>A0A8T4H7B0</accession>
<dbReference type="Gene3D" id="2.40.170.20">
    <property type="entry name" value="TonB-dependent receptor, beta-barrel domain"/>
    <property type="match status" value="1"/>
</dbReference>
<evidence type="ECO:0000256" key="3">
    <source>
        <dbReference type="ARBA" id="ARBA00022452"/>
    </source>
</evidence>
<dbReference type="RefSeq" id="WP_353546489.1">
    <property type="nucleotide sequence ID" value="NZ_JAGKSB010000005.1"/>
</dbReference>
<dbReference type="InterPro" id="IPR023997">
    <property type="entry name" value="TonB-dep_OMP_SusC/RagA_CS"/>
</dbReference>
<evidence type="ECO:0000259" key="9">
    <source>
        <dbReference type="Pfam" id="PF07715"/>
    </source>
</evidence>
<dbReference type="SUPFAM" id="SSF49464">
    <property type="entry name" value="Carboxypeptidase regulatory domain-like"/>
    <property type="match status" value="1"/>
</dbReference>
<dbReference type="InterPro" id="IPR012910">
    <property type="entry name" value="Plug_dom"/>
</dbReference>
<proteinExistence type="inferred from homology"/>